<dbReference type="PATRIC" id="fig|1262449.7.peg.1310"/>
<protein>
    <submittedName>
        <fullName evidence="1">Uncharacterized protein</fullName>
    </submittedName>
</protein>
<evidence type="ECO:0000313" key="3">
    <source>
        <dbReference type="Proteomes" id="UP000028042"/>
    </source>
</evidence>
<dbReference type="AlphaFoldDB" id="A0A0H3J657"/>
<dbReference type="KEGG" id="cpat:CLPA_c12890"/>
<evidence type="ECO:0000313" key="2">
    <source>
        <dbReference type="EMBL" id="KRU12617.1"/>
    </source>
</evidence>
<organism evidence="1 4">
    <name type="scientific">Clostridium pasteurianum DSM 525 = ATCC 6013</name>
    <dbReference type="NCBI Taxonomy" id="1262449"/>
    <lineage>
        <taxon>Bacteria</taxon>
        <taxon>Bacillati</taxon>
        <taxon>Bacillota</taxon>
        <taxon>Clostridia</taxon>
        <taxon>Eubacteriales</taxon>
        <taxon>Clostridiaceae</taxon>
        <taxon>Clostridium</taxon>
    </lineage>
</organism>
<dbReference type="KEGG" id="cpae:CPAST_c12890"/>
<name>A0A0H3J657_CLOPA</name>
<reference evidence="1 4" key="1">
    <citation type="journal article" date="2015" name="Genome Announc.">
        <title>Complete Genome Sequence of the Nitrogen-Fixing and Solvent-Producing Clostridium pasteurianum DSM 525.</title>
        <authorList>
            <person name="Poehlein A."/>
            <person name="Grosse-Honebrink A."/>
            <person name="Zhang Y."/>
            <person name="Minton N.P."/>
            <person name="Daniel R."/>
        </authorList>
    </citation>
    <scope>NUCLEOTIDE SEQUENCE [LARGE SCALE GENOMIC DNA]</scope>
    <source>
        <strain evidence="1">DSM 525</strain>
        <strain evidence="4">DSM 525 / ATCC 6013</strain>
    </source>
</reference>
<keyword evidence="4" id="KW-1185">Reference proteome</keyword>
<evidence type="ECO:0000313" key="4">
    <source>
        <dbReference type="Proteomes" id="UP000030905"/>
    </source>
</evidence>
<reference evidence="2" key="2">
    <citation type="submission" date="2015-10" db="EMBL/GenBank/DDBJ databases">
        <title>Improved Draft Genome Sequence of Clostridium pasteurianum Strain ATCC 6013 (DSM 525) Using a Hybrid Next-Generation Sequencing Approach.</title>
        <authorList>
            <person name="Pyne M.E."/>
            <person name="Utturkar S.M."/>
            <person name="Brown S.D."/>
            <person name="Moo-Young M."/>
            <person name="Chung D.A."/>
            <person name="Chou P.C."/>
        </authorList>
    </citation>
    <scope>NUCLEOTIDE SEQUENCE</scope>
    <source>
        <strain evidence="2">ATCC 6013</strain>
    </source>
</reference>
<reference evidence="2 3" key="3">
    <citation type="journal article" name="Genome Announc.">
        <title>Improved Draft Genome Sequence of Clostridium pasteurianum Strain ATCC 6013 (DSM 525) Using a Hybrid Next-Generation Sequencing Approach.</title>
        <authorList>
            <person name="Pyne M.E."/>
            <person name="Utturkar S."/>
            <person name="Brown S.D."/>
            <person name="Moo-Young M."/>
            <person name="Chung D.A."/>
            <person name="Chou C.P."/>
        </authorList>
    </citation>
    <scope>NUCLEOTIDE SEQUENCE [LARGE SCALE GENOMIC DNA]</scope>
    <source>
        <strain evidence="2 3">ATCC 6013</strain>
    </source>
</reference>
<gene>
    <name evidence="1" type="ORF">CLPA_c12890</name>
    <name evidence="2" type="ORF">CP6013_01865</name>
</gene>
<dbReference type="EMBL" id="JPGY02000001">
    <property type="protein sequence ID" value="KRU12617.1"/>
    <property type="molecule type" value="Genomic_DNA"/>
</dbReference>
<sequence length="90" mass="10382">MQENIPFIQHRGEFYYDIVLKDDTKINAGFLGTVSAKDDKDIYLALKELDEILVKTGAQKTVDSKYFNIGVKDLDKLYANRIRSILLNIR</sequence>
<dbReference type="EMBL" id="CP009268">
    <property type="protein sequence ID" value="AJA51376.1"/>
    <property type="molecule type" value="Genomic_DNA"/>
</dbReference>
<dbReference type="Proteomes" id="UP000030905">
    <property type="component" value="Chromosome"/>
</dbReference>
<evidence type="ECO:0000313" key="1">
    <source>
        <dbReference type="EMBL" id="AJA51376.1"/>
    </source>
</evidence>
<dbReference type="Proteomes" id="UP000028042">
    <property type="component" value="Unassembled WGS sequence"/>
</dbReference>
<dbReference type="GeneID" id="93073470"/>
<accession>A0A0H3J657</accession>
<proteinExistence type="predicted"/>
<dbReference type="RefSeq" id="WP_071167505.1">
    <property type="nucleotide sequence ID" value="NZ_ANZB01000009.1"/>
</dbReference>